<dbReference type="RefSeq" id="WP_189009833.1">
    <property type="nucleotide sequence ID" value="NZ_BMHE01000005.1"/>
</dbReference>
<comment type="caution">
    <text evidence="1">The sequence shown here is derived from an EMBL/GenBank/DDBJ whole genome shotgun (WGS) entry which is preliminary data.</text>
</comment>
<dbReference type="EMBL" id="BMHE01000005">
    <property type="protein sequence ID" value="GGI46003.1"/>
    <property type="molecule type" value="Genomic_DNA"/>
</dbReference>
<keyword evidence="2" id="KW-1185">Reference proteome</keyword>
<accession>A0ABQ2BTJ8</accession>
<dbReference type="Proteomes" id="UP000615455">
    <property type="component" value="Unassembled WGS sequence"/>
</dbReference>
<protein>
    <submittedName>
        <fullName evidence="1">Uncharacterized protein</fullName>
    </submittedName>
</protein>
<gene>
    <name evidence="1" type="ORF">GCM10008018_14950</name>
</gene>
<sequence length="274" mass="28953">MINLANQLALYLQSEGEGTLGSNLFVDSLPASPDAAAWFSHVGGSAEFKLDAPQGWRKLSLSARHTTPQGSQDRIWSAIHKLLNPLAGVIEVDGQAYTVQVTSLPALQEKDASGRYIMKAVMILKQVAPVAEPWLEAISLFTGTALGSPWRVYRGFNGTCRPSVSWQCMNEQSAAASRGANQLTKQFVGQLAARSAGEYQMAAQALLLGLSEQAKLPMAGVGGRWLTVLNAGVSIRAGDLSTGTFSVTLSGTAAVPQGTFPLIAGLHTATQIDN</sequence>
<reference evidence="2" key="1">
    <citation type="journal article" date="2019" name="Int. J. Syst. Evol. Microbiol.">
        <title>The Global Catalogue of Microorganisms (GCM) 10K type strain sequencing project: providing services to taxonomists for standard genome sequencing and annotation.</title>
        <authorList>
            <consortium name="The Broad Institute Genomics Platform"/>
            <consortium name="The Broad Institute Genome Sequencing Center for Infectious Disease"/>
            <person name="Wu L."/>
            <person name="Ma J."/>
        </authorList>
    </citation>
    <scope>NUCLEOTIDE SEQUENCE [LARGE SCALE GENOMIC DNA]</scope>
    <source>
        <strain evidence="2">CGMCC 1.15043</strain>
    </source>
</reference>
<organism evidence="1 2">
    <name type="scientific">Paenibacillus marchantiophytorum</name>
    <dbReference type="NCBI Taxonomy" id="1619310"/>
    <lineage>
        <taxon>Bacteria</taxon>
        <taxon>Bacillati</taxon>
        <taxon>Bacillota</taxon>
        <taxon>Bacilli</taxon>
        <taxon>Bacillales</taxon>
        <taxon>Paenibacillaceae</taxon>
        <taxon>Paenibacillus</taxon>
    </lineage>
</organism>
<name>A0ABQ2BTJ8_9BACL</name>
<proteinExistence type="predicted"/>
<dbReference type="Pfam" id="PF12691">
    <property type="entry name" value="Phage_tail_terminator_6"/>
    <property type="match status" value="1"/>
</dbReference>
<dbReference type="InterPro" id="IPR024411">
    <property type="entry name" value="Tail_terminator_phage"/>
</dbReference>
<evidence type="ECO:0000313" key="2">
    <source>
        <dbReference type="Proteomes" id="UP000615455"/>
    </source>
</evidence>
<evidence type="ECO:0000313" key="1">
    <source>
        <dbReference type="EMBL" id="GGI46003.1"/>
    </source>
</evidence>